<keyword evidence="3" id="KW-1185">Reference proteome</keyword>
<sequence>MSMSDNHKLCPLSPCYATTILNPQPFPNTSSLPSPPLSEKTSPELSIPATKVVDAFQHHEHGCLDQSQLEFKLERQEYREVLDYLERNYSLKGWVDCKLRTHELLTVRIVDEIKRSIHQFSTQCVLPSALPTFLSVIENMSSSDIPALDDPDHKRCPDAAFCHPDDQFPGIVIEISYSQRVRNVEKGADEYIMMSNGNIMMVICLDVEYRPNNQQVDTLSVWRAKRGRDQEGPFLYTECILDREPFRDATTKIPINPNRALTIPLNAFAATATLLAHSIPLTDHATTIVAIPFLALANHVTAAQEWDIRRRNLAGTMAPTIVGERKRRRSSTPPETMTREDERAWKQKERLSEKKAEEEDESWEE</sequence>
<proteinExistence type="predicted"/>
<evidence type="ECO:0000313" key="3">
    <source>
        <dbReference type="Proteomes" id="UP000750711"/>
    </source>
</evidence>
<reference evidence="2" key="1">
    <citation type="submission" date="2021-03" db="EMBL/GenBank/DDBJ databases">
        <title>Comparative genomics and phylogenomic investigation of the class Geoglossomycetes provide insights into ecological specialization and systematics.</title>
        <authorList>
            <person name="Melie T."/>
            <person name="Pirro S."/>
            <person name="Miller A.N."/>
            <person name="Quandt A."/>
        </authorList>
    </citation>
    <scope>NUCLEOTIDE SEQUENCE</scope>
    <source>
        <strain evidence="2">CAQ_001_2017</strain>
    </source>
</reference>
<accession>A0A9P8LJJ1</accession>
<evidence type="ECO:0000313" key="2">
    <source>
        <dbReference type="EMBL" id="KAH0569265.1"/>
    </source>
</evidence>
<evidence type="ECO:0000256" key="1">
    <source>
        <dbReference type="SAM" id="MobiDB-lite"/>
    </source>
</evidence>
<dbReference type="AlphaFoldDB" id="A0A9P8LJJ1"/>
<feature type="region of interest" description="Disordered" evidence="1">
    <location>
        <begin position="319"/>
        <end position="365"/>
    </location>
</feature>
<protein>
    <submittedName>
        <fullName evidence="2">Uncharacterized protein</fullName>
    </submittedName>
</protein>
<gene>
    <name evidence="2" type="ORF">GP486_000021</name>
</gene>
<dbReference type="EMBL" id="JAGHQM010000001">
    <property type="protein sequence ID" value="KAH0569265.1"/>
    <property type="molecule type" value="Genomic_DNA"/>
</dbReference>
<feature type="compositionally biased region" description="Basic and acidic residues" evidence="1">
    <location>
        <begin position="337"/>
        <end position="357"/>
    </location>
</feature>
<dbReference type="Proteomes" id="UP000750711">
    <property type="component" value="Unassembled WGS sequence"/>
</dbReference>
<comment type="caution">
    <text evidence="2">The sequence shown here is derived from an EMBL/GenBank/DDBJ whole genome shotgun (WGS) entry which is preliminary data.</text>
</comment>
<organism evidence="2 3">
    <name type="scientific">Trichoglossum hirsutum</name>
    <dbReference type="NCBI Taxonomy" id="265104"/>
    <lineage>
        <taxon>Eukaryota</taxon>
        <taxon>Fungi</taxon>
        <taxon>Dikarya</taxon>
        <taxon>Ascomycota</taxon>
        <taxon>Pezizomycotina</taxon>
        <taxon>Geoglossomycetes</taxon>
        <taxon>Geoglossales</taxon>
        <taxon>Geoglossaceae</taxon>
        <taxon>Trichoglossum</taxon>
    </lineage>
</organism>
<name>A0A9P8LJJ1_9PEZI</name>